<dbReference type="SUPFAM" id="SSF103473">
    <property type="entry name" value="MFS general substrate transporter"/>
    <property type="match status" value="1"/>
</dbReference>
<feature type="transmembrane region" description="Helical" evidence="7">
    <location>
        <begin position="17"/>
        <end position="40"/>
    </location>
</feature>
<reference evidence="9" key="2">
    <citation type="submission" date="2021-04" db="EMBL/GenBank/DDBJ databases">
        <title>Brevibacillus composti FJAT-54423, complete genome.</title>
        <authorList>
            <person name="Tang R."/>
        </authorList>
    </citation>
    <scope>NUCLEOTIDE SEQUENCE</scope>
    <source>
        <strain evidence="9">FJAT-54424</strain>
    </source>
</reference>
<keyword evidence="3" id="KW-1003">Cell membrane</keyword>
<evidence type="ECO:0000313" key="8">
    <source>
        <dbReference type="EMBL" id="QQE76689.1"/>
    </source>
</evidence>
<feature type="transmembrane region" description="Helical" evidence="7">
    <location>
        <begin position="227"/>
        <end position="244"/>
    </location>
</feature>
<accession>A0A7T5EQ24</accession>
<evidence type="ECO:0000313" key="9">
    <source>
        <dbReference type="EMBL" id="QUO43755.1"/>
    </source>
</evidence>
<dbReference type="Proteomes" id="UP000677234">
    <property type="component" value="Chromosome"/>
</dbReference>
<name>A0A7T5EQ24_9BACL</name>
<evidence type="ECO:0000256" key="2">
    <source>
        <dbReference type="ARBA" id="ARBA00022448"/>
    </source>
</evidence>
<evidence type="ECO:0000256" key="5">
    <source>
        <dbReference type="ARBA" id="ARBA00022989"/>
    </source>
</evidence>
<evidence type="ECO:0000313" key="10">
    <source>
        <dbReference type="Proteomes" id="UP000595847"/>
    </source>
</evidence>
<dbReference type="GO" id="GO:0005886">
    <property type="term" value="C:plasma membrane"/>
    <property type="evidence" value="ECO:0007669"/>
    <property type="project" value="UniProtKB-SubCell"/>
</dbReference>
<dbReference type="RefSeq" id="WP_198830181.1">
    <property type="nucleotide sequence ID" value="NZ_CP066308.1"/>
</dbReference>
<dbReference type="PANTHER" id="PTHR43266:SF2">
    <property type="entry name" value="MAJOR FACILITATOR SUPERFAMILY (MFS) PROFILE DOMAIN-CONTAINING PROTEIN"/>
    <property type="match status" value="1"/>
</dbReference>
<keyword evidence="2" id="KW-0813">Transport</keyword>
<organism evidence="8 10">
    <name type="scientific">Brevibacillus composti</name>
    <dbReference type="NCBI Taxonomy" id="2796470"/>
    <lineage>
        <taxon>Bacteria</taxon>
        <taxon>Bacillati</taxon>
        <taxon>Bacillota</taxon>
        <taxon>Bacilli</taxon>
        <taxon>Bacillales</taxon>
        <taxon>Paenibacillaceae</taxon>
        <taxon>Brevibacillus</taxon>
    </lineage>
</organism>
<feature type="transmembrane region" description="Helical" evidence="7">
    <location>
        <begin position="291"/>
        <end position="311"/>
    </location>
</feature>
<feature type="transmembrane region" description="Helical" evidence="7">
    <location>
        <begin position="353"/>
        <end position="377"/>
    </location>
</feature>
<feature type="transmembrane region" description="Helical" evidence="7">
    <location>
        <begin position="144"/>
        <end position="167"/>
    </location>
</feature>
<dbReference type="CDD" id="cd06173">
    <property type="entry name" value="MFS_MefA_like"/>
    <property type="match status" value="1"/>
</dbReference>
<dbReference type="Proteomes" id="UP000595847">
    <property type="component" value="Chromosome"/>
</dbReference>
<keyword evidence="5 7" id="KW-1133">Transmembrane helix</keyword>
<feature type="transmembrane region" description="Helical" evidence="7">
    <location>
        <begin position="264"/>
        <end position="284"/>
    </location>
</feature>
<sequence length="420" mass="45792">MSVVTSSLWKNRSFVKLWLAQLTANIGDQCYSFALLWYLLQATQSGTVLSLLAIPEMTAGLLFYLVGGVLADRYHPRSLMVGADLARIAVAVLVGIMAAMSVKHFAFFLTAQFMIGVFSSLFHPARTVALKAIVPVEQLSRSNAILDTTFRTVRIAAPMTIGVIASWMPLSHLFFINAFAYLLSACFLYTLGNIPRSSQSMGTGPLHFRQYVRDIGAGIGELRTNRLLFIVLLFSNMGFLVWQVCWNVGFPFLANGMQQGDGSMLAVLIGSYGVGNLLGSLFMARFSYQRHLLVILFGWLIQAAGFLLLTLGLAHHWLAFLAAGIAGVGGPLIGIPTVTAIQTKAADSHTGKVYALNMLMFTLFSMGSSSMGAVWLGKWPVEQLFFVSGLFLAIMSAAGFAIERRARSGQDRQQPRTFSA</sequence>
<proteinExistence type="predicted"/>
<evidence type="ECO:0000256" key="6">
    <source>
        <dbReference type="ARBA" id="ARBA00023136"/>
    </source>
</evidence>
<dbReference type="EMBL" id="CP073708">
    <property type="protein sequence ID" value="QUO43755.1"/>
    <property type="molecule type" value="Genomic_DNA"/>
</dbReference>
<feature type="transmembrane region" description="Helical" evidence="7">
    <location>
        <begin position="46"/>
        <end position="67"/>
    </location>
</feature>
<dbReference type="InterPro" id="IPR010290">
    <property type="entry name" value="TM_effector"/>
</dbReference>
<dbReference type="InterPro" id="IPR036259">
    <property type="entry name" value="MFS_trans_sf"/>
</dbReference>
<dbReference type="Gene3D" id="1.20.1250.20">
    <property type="entry name" value="MFS general substrate transporter like domains"/>
    <property type="match status" value="1"/>
</dbReference>
<dbReference type="AlphaFoldDB" id="A0A7T5EQ24"/>
<dbReference type="Pfam" id="PF05977">
    <property type="entry name" value="MFS_3"/>
    <property type="match status" value="1"/>
</dbReference>
<protein>
    <submittedName>
        <fullName evidence="8">MFS transporter</fullName>
    </submittedName>
</protein>
<feature type="transmembrane region" description="Helical" evidence="7">
    <location>
        <begin position="79"/>
        <end position="99"/>
    </location>
</feature>
<dbReference type="PANTHER" id="PTHR43266">
    <property type="entry name" value="MACROLIDE-EFFLUX PROTEIN"/>
    <property type="match status" value="1"/>
</dbReference>
<keyword evidence="4 7" id="KW-0812">Transmembrane</keyword>
<feature type="transmembrane region" description="Helical" evidence="7">
    <location>
        <begin position="383"/>
        <end position="402"/>
    </location>
</feature>
<comment type="subcellular location">
    <subcellularLocation>
        <location evidence="1">Cell membrane</location>
        <topology evidence="1">Multi-pass membrane protein</topology>
    </subcellularLocation>
</comment>
<evidence type="ECO:0000256" key="1">
    <source>
        <dbReference type="ARBA" id="ARBA00004651"/>
    </source>
</evidence>
<feature type="transmembrane region" description="Helical" evidence="7">
    <location>
        <begin position="317"/>
        <end position="341"/>
    </location>
</feature>
<reference evidence="8 10" key="1">
    <citation type="submission" date="2020-12" db="EMBL/GenBank/DDBJ databases">
        <title>strain FJAT-54423T represents a novel species of the genus Brevibacillus.</title>
        <authorList>
            <person name="Tang R."/>
        </authorList>
    </citation>
    <scope>NUCLEOTIDE SEQUENCE [LARGE SCALE GENOMIC DNA]</scope>
    <source>
        <strain evidence="8 10">FJAT-54423</strain>
    </source>
</reference>
<feature type="transmembrane region" description="Helical" evidence="7">
    <location>
        <begin position="105"/>
        <end position="123"/>
    </location>
</feature>
<evidence type="ECO:0000256" key="4">
    <source>
        <dbReference type="ARBA" id="ARBA00022692"/>
    </source>
</evidence>
<evidence type="ECO:0000256" key="3">
    <source>
        <dbReference type="ARBA" id="ARBA00022475"/>
    </source>
</evidence>
<keyword evidence="11" id="KW-1185">Reference proteome</keyword>
<evidence type="ECO:0000313" key="11">
    <source>
        <dbReference type="Proteomes" id="UP000677234"/>
    </source>
</evidence>
<dbReference type="EMBL" id="CP066308">
    <property type="protein sequence ID" value="QQE76689.1"/>
    <property type="molecule type" value="Genomic_DNA"/>
</dbReference>
<keyword evidence="6 7" id="KW-0472">Membrane</keyword>
<feature type="transmembrane region" description="Helical" evidence="7">
    <location>
        <begin position="173"/>
        <end position="191"/>
    </location>
</feature>
<gene>
    <name evidence="8" type="ORF">JD108_18735</name>
    <name evidence="9" type="ORF">KDJ56_18675</name>
</gene>
<evidence type="ECO:0000256" key="7">
    <source>
        <dbReference type="SAM" id="Phobius"/>
    </source>
</evidence>
<dbReference type="KEGG" id="bcop:JD108_18735"/>